<dbReference type="GO" id="GO:0009451">
    <property type="term" value="P:RNA modification"/>
    <property type="evidence" value="ECO:0007669"/>
    <property type="project" value="InterPro"/>
</dbReference>
<feature type="repeat" description="PPR" evidence="3">
    <location>
        <begin position="299"/>
        <end position="333"/>
    </location>
</feature>
<dbReference type="InterPro" id="IPR011990">
    <property type="entry name" value="TPR-like_helical_dom_sf"/>
</dbReference>
<dbReference type="GO" id="GO:0003723">
    <property type="term" value="F:RNA binding"/>
    <property type="evidence" value="ECO:0007669"/>
    <property type="project" value="InterPro"/>
</dbReference>
<dbReference type="InterPro" id="IPR046848">
    <property type="entry name" value="E_motif"/>
</dbReference>
<dbReference type="Pfam" id="PF12854">
    <property type="entry name" value="PPR_1"/>
    <property type="match status" value="1"/>
</dbReference>
<evidence type="ECO:0000313" key="5">
    <source>
        <dbReference type="Proteomes" id="UP001187192"/>
    </source>
</evidence>
<comment type="caution">
    <text evidence="4">The sequence shown here is derived from an EMBL/GenBank/DDBJ whole genome shotgun (WGS) entry which is preliminary data.</text>
</comment>
<gene>
    <name evidence="4" type="ORF">TIFTF001_011019</name>
</gene>
<evidence type="ECO:0000313" key="4">
    <source>
        <dbReference type="EMBL" id="GMN41791.1"/>
    </source>
</evidence>
<evidence type="ECO:0008006" key="6">
    <source>
        <dbReference type="Google" id="ProtNLM"/>
    </source>
</evidence>
<dbReference type="PANTHER" id="PTHR47926">
    <property type="entry name" value="PENTATRICOPEPTIDE REPEAT-CONTAINING PROTEIN"/>
    <property type="match status" value="1"/>
</dbReference>
<dbReference type="PROSITE" id="PS51375">
    <property type="entry name" value="PPR"/>
    <property type="match status" value="5"/>
</dbReference>
<dbReference type="InterPro" id="IPR002885">
    <property type="entry name" value="PPR_rpt"/>
</dbReference>
<dbReference type="EMBL" id="BTGU01000013">
    <property type="protein sequence ID" value="GMN41791.1"/>
    <property type="molecule type" value="Genomic_DNA"/>
</dbReference>
<evidence type="ECO:0000256" key="2">
    <source>
        <dbReference type="ARBA" id="ARBA00061659"/>
    </source>
</evidence>
<keyword evidence="5" id="KW-1185">Reference proteome</keyword>
<organism evidence="4 5">
    <name type="scientific">Ficus carica</name>
    <name type="common">Common fig</name>
    <dbReference type="NCBI Taxonomy" id="3494"/>
    <lineage>
        <taxon>Eukaryota</taxon>
        <taxon>Viridiplantae</taxon>
        <taxon>Streptophyta</taxon>
        <taxon>Embryophyta</taxon>
        <taxon>Tracheophyta</taxon>
        <taxon>Spermatophyta</taxon>
        <taxon>Magnoliopsida</taxon>
        <taxon>eudicotyledons</taxon>
        <taxon>Gunneridae</taxon>
        <taxon>Pentapetalae</taxon>
        <taxon>rosids</taxon>
        <taxon>fabids</taxon>
        <taxon>Rosales</taxon>
        <taxon>Moraceae</taxon>
        <taxon>Ficeae</taxon>
        <taxon>Ficus</taxon>
    </lineage>
</organism>
<dbReference type="PANTHER" id="PTHR47926:SF424">
    <property type="entry name" value="PENTACOTRIPEPTIDE-REPEAT REGION OF PRORP DOMAIN-CONTAINING PROTEIN"/>
    <property type="match status" value="1"/>
</dbReference>
<evidence type="ECO:0000256" key="3">
    <source>
        <dbReference type="PROSITE-ProRule" id="PRU00708"/>
    </source>
</evidence>
<feature type="repeat" description="PPR" evidence="3">
    <location>
        <begin position="334"/>
        <end position="368"/>
    </location>
</feature>
<sequence length="618" mass="68396">MKRDVVKLVADGFYREALFLFYSNHSASRRPHRFMFPPLLKACGKLELAPQGQMLHTHLLKTGFLVDSYSATALIGMYKNLRLFNDALKVFDELPDRSLASTNAVVSGLAQNGCLRDALAVLRGGSYGQFRPNSVTLASLLSACGSVGFGEILYCWAIKLGVEKDVYVATAILSVYSKCKAVVLAAKVFDGMSYKNLVSYNAYVSGLLQNGFWIEVLAVFKQIMEVLDEKPSHVTLVSAISACANLAYLLYGSQVHGLAIKYGLVLDVKVATALVDMYSKCGCWQQASGVFKELNGDRNEVTWNSMISGMMLNAQSLKAVVLFRRLITEGLQPDLASWNSMISGFAQLGKGNEAFKYFRGMQSSGISPNLKSITSMLSACSGLSALRSGKEIHGYATRSHFKIDKFLATALIDLYMKCGLSSWAGRVFDWFNVKPKDPAFWNAMISGYGRDGDNESAFEIFDQMLGERVRPNAATFVSVLSACSHSGQVDKGWRIFRMMSAEFGLKPNPVHYSCMVDLLARSGRLKEARELVQGLLEPSASVFASLLGACRANLDSELAEEMAKRLLQLQPENLIPYVVLSNIYAELGRWKDVERVREMMNRERHRKSAGFSLIEVTW</sequence>
<dbReference type="FunFam" id="1.25.40.10:FF:000344">
    <property type="entry name" value="Pentatricopeptide repeat-containing protein"/>
    <property type="match status" value="1"/>
</dbReference>
<proteinExistence type="inferred from homology"/>
<dbReference type="AlphaFoldDB" id="A0AA88AD92"/>
<keyword evidence="1" id="KW-0677">Repeat</keyword>
<dbReference type="FunFam" id="1.25.40.10:FF:000090">
    <property type="entry name" value="Pentatricopeptide repeat-containing protein, chloroplastic"/>
    <property type="match status" value="1"/>
</dbReference>
<evidence type="ECO:0000256" key="1">
    <source>
        <dbReference type="ARBA" id="ARBA00022737"/>
    </source>
</evidence>
<dbReference type="FunFam" id="1.25.40.10:FF:000196">
    <property type="entry name" value="Pentatricopeptide repeat-containing protein At4g14850"/>
    <property type="match status" value="1"/>
</dbReference>
<dbReference type="NCBIfam" id="TIGR00756">
    <property type="entry name" value="PPR"/>
    <property type="match status" value="4"/>
</dbReference>
<feature type="repeat" description="PPR" evidence="3">
    <location>
        <begin position="508"/>
        <end position="542"/>
    </location>
</feature>
<dbReference type="FunFam" id="1.25.40.10:FF:001175">
    <property type="entry name" value="Pentatricopeptide repeat-containing protein At1g19720"/>
    <property type="match status" value="1"/>
</dbReference>
<feature type="repeat" description="PPR" evidence="3">
    <location>
        <begin position="472"/>
        <end position="507"/>
    </location>
</feature>
<reference evidence="4" key="1">
    <citation type="submission" date="2023-07" db="EMBL/GenBank/DDBJ databases">
        <title>draft genome sequence of fig (Ficus carica).</title>
        <authorList>
            <person name="Takahashi T."/>
            <person name="Nishimura K."/>
        </authorList>
    </citation>
    <scope>NUCLEOTIDE SEQUENCE</scope>
</reference>
<name>A0AA88AD92_FICCA</name>
<dbReference type="Pfam" id="PF01535">
    <property type="entry name" value="PPR"/>
    <property type="match status" value="5"/>
</dbReference>
<dbReference type="SUPFAM" id="SSF48452">
    <property type="entry name" value="TPR-like"/>
    <property type="match status" value="1"/>
</dbReference>
<protein>
    <recommendedName>
        <fullName evidence="6">Pentatricopeptide repeat-containing protein</fullName>
    </recommendedName>
</protein>
<accession>A0AA88AD92</accession>
<dbReference type="Proteomes" id="UP001187192">
    <property type="component" value="Unassembled WGS sequence"/>
</dbReference>
<dbReference type="Gene3D" id="1.25.40.10">
    <property type="entry name" value="Tetratricopeptide repeat domain"/>
    <property type="match status" value="4"/>
</dbReference>
<dbReference type="Pfam" id="PF20431">
    <property type="entry name" value="E_motif"/>
    <property type="match status" value="1"/>
</dbReference>
<dbReference type="InterPro" id="IPR046960">
    <property type="entry name" value="PPR_At4g14850-like_plant"/>
</dbReference>
<dbReference type="Pfam" id="PF13041">
    <property type="entry name" value="PPR_2"/>
    <property type="match status" value="2"/>
</dbReference>
<comment type="similarity">
    <text evidence="2">Belongs to the PPR family. PCMP-E subfamily.</text>
</comment>
<feature type="repeat" description="PPR" evidence="3">
    <location>
        <begin position="437"/>
        <end position="471"/>
    </location>
</feature>